<evidence type="ECO:0000259" key="1">
    <source>
        <dbReference type="PROSITE" id="PS51186"/>
    </source>
</evidence>
<dbReference type="PROSITE" id="PS51186">
    <property type="entry name" value="GNAT"/>
    <property type="match status" value="1"/>
</dbReference>
<feature type="domain" description="N-acetyltransferase" evidence="1">
    <location>
        <begin position="4"/>
        <end position="154"/>
    </location>
</feature>
<keyword evidence="3" id="KW-1185">Reference proteome</keyword>
<proteinExistence type="predicted"/>
<dbReference type="Gene3D" id="3.40.630.30">
    <property type="match status" value="1"/>
</dbReference>
<sequence>MEFIKTLKIPKSYKTDIFNLWNQEYPKQLTYNTLKDFDTYLNKLTKASHILIVENKKAYGWYVDFNRDSRRWFVILVDSNTQGKGYGSKLLNLAKKKEIELNGWVIDHNNDLKHNGENYLSPLGFYLKNGFELISGDRLEQENISAIRIRWKKQGNNNQ</sequence>
<name>A0ABP6YA83_9FLAO</name>
<dbReference type="SUPFAM" id="SSF55729">
    <property type="entry name" value="Acyl-CoA N-acyltransferases (Nat)"/>
    <property type="match status" value="1"/>
</dbReference>
<dbReference type="CDD" id="cd04301">
    <property type="entry name" value="NAT_SF"/>
    <property type="match status" value="1"/>
</dbReference>
<dbReference type="RefSeq" id="WP_345007190.1">
    <property type="nucleotide sequence ID" value="NZ_BAABCY010000079.1"/>
</dbReference>
<dbReference type="EMBL" id="BAABCY010000079">
    <property type="protein sequence ID" value="GAA3579383.1"/>
    <property type="molecule type" value="Genomic_DNA"/>
</dbReference>
<gene>
    <name evidence="2" type="ORF">GCM10022395_30060</name>
</gene>
<evidence type="ECO:0000313" key="3">
    <source>
        <dbReference type="Proteomes" id="UP001500954"/>
    </source>
</evidence>
<reference evidence="3" key="1">
    <citation type="journal article" date="2019" name="Int. J. Syst. Evol. Microbiol.">
        <title>The Global Catalogue of Microorganisms (GCM) 10K type strain sequencing project: providing services to taxonomists for standard genome sequencing and annotation.</title>
        <authorList>
            <consortium name="The Broad Institute Genomics Platform"/>
            <consortium name="The Broad Institute Genome Sequencing Center for Infectious Disease"/>
            <person name="Wu L."/>
            <person name="Ma J."/>
        </authorList>
    </citation>
    <scope>NUCLEOTIDE SEQUENCE [LARGE SCALE GENOMIC DNA]</scope>
    <source>
        <strain evidence="3">JCM 17111</strain>
    </source>
</reference>
<accession>A0ABP6YA83</accession>
<dbReference type="Pfam" id="PF13508">
    <property type="entry name" value="Acetyltransf_7"/>
    <property type="match status" value="1"/>
</dbReference>
<comment type="caution">
    <text evidence="2">The sequence shown here is derived from an EMBL/GenBank/DDBJ whole genome shotgun (WGS) entry which is preliminary data.</text>
</comment>
<evidence type="ECO:0000313" key="2">
    <source>
        <dbReference type="EMBL" id="GAA3579383.1"/>
    </source>
</evidence>
<dbReference type="InterPro" id="IPR016181">
    <property type="entry name" value="Acyl_CoA_acyltransferase"/>
</dbReference>
<dbReference type="InterPro" id="IPR000182">
    <property type="entry name" value="GNAT_dom"/>
</dbReference>
<organism evidence="2 3">
    <name type="scientific">Snuella lapsa</name>
    <dbReference type="NCBI Taxonomy" id="870481"/>
    <lineage>
        <taxon>Bacteria</taxon>
        <taxon>Pseudomonadati</taxon>
        <taxon>Bacteroidota</taxon>
        <taxon>Flavobacteriia</taxon>
        <taxon>Flavobacteriales</taxon>
        <taxon>Flavobacteriaceae</taxon>
        <taxon>Snuella</taxon>
    </lineage>
</organism>
<protein>
    <recommendedName>
        <fullName evidence="1">N-acetyltransferase domain-containing protein</fullName>
    </recommendedName>
</protein>
<dbReference type="Proteomes" id="UP001500954">
    <property type="component" value="Unassembled WGS sequence"/>
</dbReference>